<comment type="similarity">
    <text evidence="1">Belongs to the peptidase C19 family.</text>
</comment>
<dbReference type="CDD" id="cd02257">
    <property type="entry name" value="Peptidase_C19"/>
    <property type="match status" value="1"/>
</dbReference>
<dbReference type="PROSITE" id="PS50235">
    <property type="entry name" value="USP_3"/>
    <property type="match status" value="1"/>
</dbReference>
<dbReference type="GO" id="GO:0016579">
    <property type="term" value="P:protein deubiquitination"/>
    <property type="evidence" value="ECO:0007669"/>
    <property type="project" value="InterPro"/>
</dbReference>
<dbReference type="GO" id="GO:0004843">
    <property type="term" value="F:cysteine-type deubiquitinase activity"/>
    <property type="evidence" value="ECO:0007669"/>
    <property type="project" value="UniProtKB-UniRule"/>
</dbReference>
<evidence type="ECO:0000313" key="3">
    <source>
        <dbReference type="EMBL" id="ELP92760.1"/>
    </source>
</evidence>
<dbReference type="InterPro" id="IPR018200">
    <property type="entry name" value="USP_CS"/>
</dbReference>
<dbReference type="GO" id="GO:0005634">
    <property type="term" value="C:nucleus"/>
    <property type="evidence" value="ECO:0007669"/>
    <property type="project" value="TreeGrafter"/>
</dbReference>
<proteinExistence type="inferred from homology"/>
<dbReference type="Proteomes" id="UP000014680">
    <property type="component" value="Unassembled WGS sequence"/>
</dbReference>
<dbReference type="PROSITE" id="PS00972">
    <property type="entry name" value="USP_1"/>
    <property type="match status" value="1"/>
</dbReference>
<keyword evidence="1" id="KW-0645">Protease</keyword>
<dbReference type="SUPFAM" id="SSF54001">
    <property type="entry name" value="Cysteine proteinases"/>
    <property type="match status" value="1"/>
</dbReference>
<dbReference type="EC" id="3.4.19.12" evidence="1"/>
<dbReference type="Gene3D" id="3.90.70.10">
    <property type="entry name" value="Cysteine proteinases"/>
    <property type="match status" value="1"/>
</dbReference>
<evidence type="ECO:0000313" key="4">
    <source>
        <dbReference type="Proteomes" id="UP000014680"/>
    </source>
</evidence>
<organism evidence="3 4">
    <name type="scientific">Entamoeba invadens IP1</name>
    <dbReference type="NCBI Taxonomy" id="370355"/>
    <lineage>
        <taxon>Eukaryota</taxon>
        <taxon>Amoebozoa</taxon>
        <taxon>Evosea</taxon>
        <taxon>Archamoebae</taxon>
        <taxon>Mastigamoebida</taxon>
        <taxon>Entamoebidae</taxon>
        <taxon>Entamoeba</taxon>
    </lineage>
</organism>
<dbReference type="KEGG" id="eiv:EIN_371720"/>
<dbReference type="GeneID" id="14891769"/>
<accession>A0A0A1UC07</accession>
<reference evidence="3 4" key="1">
    <citation type="submission" date="2012-10" db="EMBL/GenBank/DDBJ databases">
        <authorList>
            <person name="Zafar N."/>
            <person name="Inman J."/>
            <person name="Hall N."/>
            <person name="Lorenzi H."/>
            <person name="Caler E."/>
        </authorList>
    </citation>
    <scope>NUCLEOTIDE SEQUENCE [LARGE SCALE GENOMIC DNA]</scope>
    <source>
        <strain evidence="3 4">IP1</strain>
    </source>
</reference>
<keyword evidence="1" id="KW-0788">Thiol protease</keyword>
<dbReference type="OMA" id="FILENEW"/>
<dbReference type="OrthoDB" id="27652at2759"/>
<dbReference type="VEuPathDB" id="AmoebaDB:EIN_371720"/>
<keyword evidence="4" id="KW-1185">Reference proteome</keyword>
<evidence type="ECO:0000256" key="1">
    <source>
        <dbReference type="RuleBase" id="RU366025"/>
    </source>
</evidence>
<dbReference type="GO" id="GO:0005829">
    <property type="term" value="C:cytosol"/>
    <property type="evidence" value="ECO:0007669"/>
    <property type="project" value="TreeGrafter"/>
</dbReference>
<name>A0A0A1UC07_ENTIV</name>
<dbReference type="AlphaFoldDB" id="A0A0A1UC07"/>
<evidence type="ECO:0000259" key="2">
    <source>
        <dbReference type="PROSITE" id="PS50235"/>
    </source>
</evidence>
<keyword evidence="1" id="KW-0833">Ubl conjugation pathway</keyword>
<dbReference type="InterPro" id="IPR001394">
    <property type="entry name" value="Peptidase_C19_UCH"/>
</dbReference>
<dbReference type="PANTHER" id="PTHR24006">
    <property type="entry name" value="UBIQUITIN CARBOXYL-TERMINAL HYDROLASE"/>
    <property type="match status" value="1"/>
</dbReference>
<dbReference type="GO" id="GO:0006508">
    <property type="term" value="P:proteolysis"/>
    <property type="evidence" value="ECO:0007669"/>
    <property type="project" value="UniProtKB-KW"/>
</dbReference>
<dbReference type="InterPro" id="IPR028889">
    <property type="entry name" value="USP"/>
</dbReference>
<protein>
    <recommendedName>
        <fullName evidence="1">Ubiquitin carboxyl-terminal hydrolase</fullName>
        <ecNumber evidence="1">3.4.19.12</ecNumber>
    </recommendedName>
</protein>
<feature type="domain" description="USP" evidence="2">
    <location>
        <begin position="574"/>
        <end position="838"/>
    </location>
</feature>
<comment type="catalytic activity">
    <reaction evidence="1">
        <text>Thiol-dependent hydrolysis of ester, thioester, amide, peptide and isopeptide bonds formed by the C-terminal Gly of ubiquitin (a 76-residue protein attached to proteins as an intracellular targeting signal).</text>
        <dbReference type="EC" id="3.4.19.12"/>
    </reaction>
</comment>
<sequence length="888" mass="103900">MSTIIDDFIFATDFNLFRANKNKCEEYLTELKKKFSKQQPEEYYNDLFSALQQRGSQCSSQEEIAFVMDQIVRIIKHPHTVFPFHVVQYFYQYLGIVNRDDKPDYQIGFFLKSLTDDNFIFGDGWLLWICPQVNAMFWERYIVFYVNSTLWNSVFLTRLQKIIQTCLAHFKKPLKDVSLGLVIISGFFVFEESALNDLLNDRLNINSFYKENKCKYSMKKTKVYTSQLFPKTFLPIKSPNNQVYEYSFSDKSSICSYSIDLYKTLISLETDFSEEMIGVLLMFPSFKLENANYNDNIFRNSYIFLNYYICNTISDVVQVELYYEIENFCTCNKIKFPTKNVVFEGFEQSCPHVEEISTIDNTKSEDQDGPENLTQEVKYKETEKVSFKQEKEISPYERKILKYFESKDPLELATNNLIVSIFHEQNDSTTSLILDFLVRYAKTKDIASYGNKLIGELYSTFMNQNLYYEEKTRKMMCSMFSSLISRLKITVPKDVVQFIQNTFKVTLTPNDQVTYATREETSEMMFTYIKQFGIDSNECCWEIGVLLDNIMSTPNLKILVTARNDTPLRKNKCVGLTNCGNTCFVNSVMQSIFMCRKLRQDIENAFKNTACTIGKVLSLLSARTTTVEMLPYYEKLRDDPFDGSQDCVYIFLTQLLNKMEQENPQLVRTYFSVTLNHEEVCQNCHKVSIIKDQPNYAFATPLVDVAHTVDYILQQQDDTQRTCPHCNGITHNQRCYYTNEGAVFVIWFKRVQVRNGEMYKDPKPVVIEMEIEVNDTMYFLMAVIRHVGNVNGGHYTCVGRLGDDEWYMLSDTYTSKFDFNTNLKDIENDAVMLFYIKAEDIGFDAVDNSINSIAYYKHLFDSTHFLDIVKMFKDKYPTLEHLHNIENF</sequence>
<gene>
    <name evidence="3" type="ORF">EIN_371720</name>
</gene>
<dbReference type="PROSITE" id="PS00973">
    <property type="entry name" value="USP_2"/>
    <property type="match status" value="1"/>
</dbReference>
<dbReference type="RefSeq" id="XP_004259531.1">
    <property type="nucleotide sequence ID" value="XM_004259483.1"/>
</dbReference>
<dbReference type="InterPro" id="IPR050164">
    <property type="entry name" value="Peptidase_C19"/>
</dbReference>
<dbReference type="Pfam" id="PF00443">
    <property type="entry name" value="UCH"/>
    <property type="match status" value="1"/>
</dbReference>
<keyword evidence="1" id="KW-0378">Hydrolase</keyword>
<dbReference type="InterPro" id="IPR038765">
    <property type="entry name" value="Papain-like_cys_pep_sf"/>
</dbReference>
<dbReference type="EMBL" id="KB206332">
    <property type="protein sequence ID" value="ELP92760.1"/>
    <property type="molecule type" value="Genomic_DNA"/>
</dbReference>